<organism evidence="17 18">
    <name type="scientific">Halorhodospira halophila (strain DSM 244 / SL1)</name>
    <name type="common">Ectothiorhodospira halophila (strain DSM 244 / SL1)</name>
    <dbReference type="NCBI Taxonomy" id="349124"/>
    <lineage>
        <taxon>Bacteria</taxon>
        <taxon>Pseudomonadati</taxon>
        <taxon>Pseudomonadota</taxon>
        <taxon>Gammaproteobacteria</taxon>
        <taxon>Chromatiales</taxon>
        <taxon>Ectothiorhodospiraceae</taxon>
        <taxon>Halorhodospira</taxon>
    </lineage>
</organism>
<evidence type="ECO:0000256" key="7">
    <source>
        <dbReference type="ARBA" id="ARBA00023002"/>
    </source>
</evidence>
<accession>A1WVL0</accession>
<dbReference type="UniPathway" id="UPA00098">
    <property type="reaction ID" value="UER00361"/>
</dbReference>
<evidence type="ECO:0000256" key="11">
    <source>
        <dbReference type="NCBIfam" id="TIGR00112"/>
    </source>
</evidence>
<evidence type="ECO:0000259" key="16">
    <source>
        <dbReference type="Pfam" id="PF14748"/>
    </source>
</evidence>
<comment type="subcellular location">
    <subcellularLocation>
        <location evidence="10">Cytoplasm</location>
    </subcellularLocation>
</comment>
<evidence type="ECO:0000256" key="12">
    <source>
        <dbReference type="PIRSR" id="PIRSR000193-1"/>
    </source>
</evidence>
<dbReference type="HAMAP" id="MF_01925">
    <property type="entry name" value="P5C_reductase"/>
    <property type="match status" value="1"/>
</dbReference>
<comment type="pathway">
    <text evidence="1 10 13">Amino-acid biosynthesis; L-proline biosynthesis; L-proline from L-glutamate 5-semialdehyde: step 1/1.</text>
</comment>
<dbReference type="STRING" id="349124.Hhal_0946"/>
<dbReference type="NCBIfam" id="TIGR00112">
    <property type="entry name" value="proC"/>
    <property type="match status" value="1"/>
</dbReference>
<keyword evidence="4 10" id="KW-0028">Amino-acid biosynthesis</keyword>
<dbReference type="Pfam" id="PF14748">
    <property type="entry name" value="P5CR_dimer"/>
    <property type="match status" value="1"/>
</dbReference>
<evidence type="ECO:0000313" key="18">
    <source>
        <dbReference type="Proteomes" id="UP000000647"/>
    </source>
</evidence>
<dbReference type="eggNOG" id="COG0345">
    <property type="taxonomic scope" value="Bacteria"/>
</dbReference>
<evidence type="ECO:0000256" key="8">
    <source>
        <dbReference type="ARBA" id="ARBA00050547"/>
    </source>
</evidence>
<keyword evidence="5 10" id="KW-0641">Proline biosynthesis</keyword>
<evidence type="ECO:0000256" key="6">
    <source>
        <dbReference type="ARBA" id="ARBA00022857"/>
    </source>
</evidence>
<dbReference type="FunFam" id="1.10.3730.10:FF:000001">
    <property type="entry name" value="Pyrroline-5-carboxylate reductase"/>
    <property type="match status" value="1"/>
</dbReference>
<evidence type="ECO:0000256" key="13">
    <source>
        <dbReference type="RuleBase" id="RU003903"/>
    </source>
</evidence>
<dbReference type="PANTHER" id="PTHR11645">
    <property type="entry name" value="PYRROLINE-5-CARBOXYLATE REDUCTASE"/>
    <property type="match status" value="1"/>
</dbReference>
<evidence type="ECO:0000256" key="4">
    <source>
        <dbReference type="ARBA" id="ARBA00022605"/>
    </source>
</evidence>
<dbReference type="InterPro" id="IPR036291">
    <property type="entry name" value="NAD(P)-bd_dom_sf"/>
</dbReference>
<name>A1WVL0_HALHL</name>
<evidence type="ECO:0000256" key="3">
    <source>
        <dbReference type="ARBA" id="ARBA00022490"/>
    </source>
</evidence>
<dbReference type="PROSITE" id="PS00521">
    <property type="entry name" value="P5CR"/>
    <property type="match status" value="1"/>
</dbReference>
<evidence type="ECO:0000256" key="9">
    <source>
        <dbReference type="ARBA" id="ARBA00052690"/>
    </source>
</evidence>
<gene>
    <name evidence="10" type="primary">proC</name>
    <name evidence="17" type="ordered locus">Hhal_0946</name>
</gene>
<sequence length="276" mass="28733">MAQDARIAFIGGGNMARSLIGGLIADGYPATHIVASEPDTERRERLAGELGIATCADNATAAEGADAVILAVKPQVMRGVAEALGPIIANHGAVAISIAAGIRLGDLQRWLGAGTAIVRTMPNTPSLVQSGATALYANEHTSEAQRDLAETLLRAVGQTRWLENEQQMDAVTAISGSGPAYFFLVMEALEEAGVELGLDRETARLLTLETATGAARMALESDDPPAQLRQRVTSPGGTTERALEVLEASDLRGALQRAAEAAASRADELGNLLGEQ</sequence>
<dbReference type="HOGENOM" id="CLU_042344_0_1_6"/>
<dbReference type="KEGG" id="hha:Hhal_0946"/>
<evidence type="ECO:0000256" key="2">
    <source>
        <dbReference type="ARBA" id="ARBA00005525"/>
    </source>
</evidence>
<keyword evidence="3 10" id="KW-0963">Cytoplasm</keyword>
<keyword evidence="18" id="KW-1185">Reference proteome</keyword>
<feature type="binding site" evidence="12">
    <location>
        <begin position="71"/>
        <end position="74"/>
    </location>
    <ligand>
        <name>NADP(+)</name>
        <dbReference type="ChEBI" id="CHEBI:58349"/>
    </ligand>
</feature>
<dbReference type="Proteomes" id="UP000000647">
    <property type="component" value="Chromosome"/>
</dbReference>
<dbReference type="GO" id="GO:0004735">
    <property type="term" value="F:pyrroline-5-carboxylate reductase activity"/>
    <property type="evidence" value="ECO:0007669"/>
    <property type="project" value="UniProtKB-UniRule"/>
</dbReference>
<feature type="region of interest" description="Disordered" evidence="14">
    <location>
        <begin position="220"/>
        <end position="239"/>
    </location>
</feature>
<evidence type="ECO:0000256" key="1">
    <source>
        <dbReference type="ARBA" id="ARBA00005205"/>
    </source>
</evidence>
<reference evidence="18" key="1">
    <citation type="submission" date="2006-12" db="EMBL/GenBank/DDBJ databases">
        <title>Complete sequence of Halorhodospira halophila SL1.</title>
        <authorList>
            <consortium name="US DOE Joint Genome Institute"/>
            <person name="Copeland A."/>
            <person name="Lucas S."/>
            <person name="Lapidus A."/>
            <person name="Barry K."/>
            <person name="Detter J.C."/>
            <person name="Glavina del Rio T."/>
            <person name="Hammon N."/>
            <person name="Israni S."/>
            <person name="Dalin E."/>
            <person name="Tice H."/>
            <person name="Pitluck S."/>
            <person name="Saunders E."/>
            <person name="Brettin T."/>
            <person name="Bruce D."/>
            <person name="Han C."/>
            <person name="Tapia R."/>
            <person name="Schmutz J."/>
            <person name="Larimer F."/>
            <person name="Land M."/>
            <person name="Hauser L."/>
            <person name="Kyrpides N."/>
            <person name="Mikhailova N."/>
            <person name="Hoff W."/>
            <person name="Richardson P."/>
        </authorList>
    </citation>
    <scope>NUCLEOTIDE SEQUENCE [LARGE SCALE GENOMIC DNA]</scope>
    <source>
        <strain evidence="18">DSM 244 / SL1</strain>
    </source>
</reference>
<dbReference type="RefSeq" id="WP_011813745.1">
    <property type="nucleotide sequence ID" value="NC_008789.1"/>
</dbReference>
<reference evidence="17 18" key="2">
    <citation type="journal article" date="2013" name="Stand. Genomic Sci.">
        <title>Complete genome sequence of Halorhodospira halophila SL1.</title>
        <authorList>
            <person name="Challacombe J.F."/>
            <person name="Majid S."/>
            <person name="Deole R."/>
            <person name="Brettin T.S."/>
            <person name="Bruce D."/>
            <person name="Delano S.F."/>
            <person name="Detter J.C."/>
            <person name="Gleasner C.D."/>
            <person name="Han C.S."/>
            <person name="Misra M."/>
            <person name="Reitenga K.G."/>
            <person name="Mikhailova N."/>
            <person name="Woyke T."/>
            <person name="Pitluck S."/>
            <person name="Nolan M."/>
            <person name="Land M.L."/>
            <person name="Saunders E."/>
            <person name="Tapia R."/>
            <person name="Lapidus A."/>
            <person name="Ivanova N."/>
            <person name="Hoff W.D."/>
        </authorList>
    </citation>
    <scope>NUCLEOTIDE SEQUENCE [LARGE SCALE GENOMIC DNA]</scope>
    <source>
        <strain evidence="18">DSM 244 / SL1</strain>
    </source>
</reference>
<dbReference type="SUPFAM" id="SSF48179">
    <property type="entry name" value="6-phosphogluconate dehydrogenase C-terminal domain-like"/>
    <property type="match status" value="1"/>
</dbReference>
<feature type="binding site" evidence="12">
    <location>
        <begin position="10"/>
        <end position="15"/>
    </location>
    <ligand>
        <name>NADP(+)</name>
        <dbReference type="ChEBI" id="CHEBI:58349"/>
    </ligand>
</feature>
<evidence type="ECO:0000256" key="14">
    <source>
        <dbReference type="SAM" id="MobiDB-lite"/>
    </source>
</evidence>
<dbReference type="InterPro" id="IPR008927">
    <property type="entry name" value="6-PGluconate_DH-like_C_sf"/>
</dbReference>
<feature type="domain" description="Pyrroline-5-carboxylate reductase dimerisation" evidence="16">
    <location>
        <begin position="165"/>
        <end position="269"/>
    </location>
</feature>
<dbReference type="FunFam" id="3.40.50.720:FF:000105">
    <property type="entry name" value="Pyrroline-5-carboxylate reductase"/>
    <property type="match status" value="1"/>
</dbReference>
<evidence type="ECO:0000256" key="5">
    <source>
        <dbReference type="ARBA" id="ARBA00022650"/>
    </source>
</evidence>
<dbReference type="OrthoDB" id="9805754at2"/>
<dbReference type="Gene3D" id="1.10.3730.10">
    <property type="entry name" value="ProC C-terminal domain-like"/>
    <property type="match status" value="1"/>
</dbReference>
<proteinExistence type="inferred from homology"/>
<evidence type="ECO:0000259" key="15">
    <source>
        <dbReference type="Pfam" id="PF03807"/>
    </source>
</evidence>
<dbReference type="GO" id="GO:0005737">
    <property type="term" value="C:cytoplasm"/>
    <property type="evidence" value="ECO:0007669"/>
    <property type="project" value="UniProtKB-SubCell"/>
</dbReference>
<evidence type="ECO:0000256" key="10">
    <source>
        <dbReference type="HAMAP-Rule" id="MF_01925"/>
    </source>
</evidence>
<dbReference type="SUPFAM" id="SSF51735">
    <property type="entry name" value="NAD(P)-binding Rossmann-fold domains"/>
    <property type="match status" value="1"/>
</dbReference>
<dbReference type="Pfam" id="PF03807">
    <property type="entry name" value="F420_oxidored"/>
    <property type="match status" value="1"/>
</dbReference>
<keyword evidence="7 10" id="KW-0560">Oxidoreductase</keyword>
<dbReference type="PIRSF" id="PIRSF000193">
    <property type="entry name" value="Pyrrol-5-carb_rd"/>
    <property type="match status" value="1"/>
</dbReference>
<feature type="domain" description="Pyrroline-5-carboxylate reductase catalytic N-terminal" evidence="15">
    <location>
        <begin position="6"/>
        <end position="101"/>
    </location>
</feature>
<dbReference type="InterPro" id="IPR000304">
    <property type="entry name" value="Pyrroline-COOH_reductase"/>
</dbReference>
<dbReference type="EMBL" id="CP000544">
    <property type="protein sequence ID" value="ABM61722.1"/>
    <property type="molecule type" value="Genomic_DNA"/>
</dbReference>
<comment type="catalytic activity">
    <reaction evidence="8 10">
        <text>L-proline + NAD(+) = (S)-1-pyrroline-5-carboxylate + NADH + 2 H(+)</text>
        <dbReference type="Rhea" id="RHEA:14105"/>
        <dbReference type="ChEBI" id="CHEBI:15378"/>
        <dbReference type="ChEBI" id="CHEBI:17388"/>
        <dbReference type="ChEBI" id="CHEBI:57540"/>
        <dbReference type="ChEBI" id="CHEBI:57945"/>
        <dbReference type="ChEBI" id="CHEBI:60039"/>
        <dbReference type="EC" id="1.5.1.2"/>
    </reaction>
</comment>
<protein>
    <recommendedName>
        <fullName evidence="10 11">Pyrroline-5-carboxylate reductase</fullName>
        <shortName evidence="10">P5C reductase</shortName>
        <shortName evidence="10">P5CR</shortName>
        <ecNumber evidence="10 11">1.5.1.2</ecNumber>
    </recommendedName>
    <alternativeName>
        <fullName evidence="10">PCA reductase</fullName>
    </alternativeName>
</protein>
<dbReference type="EC" id="1.5.1.2" evidence="10 11"/>
<keyword evidence="6 10" id="KW-0521">NADP</keyword>
<dbReference type="InterPro" id="IPR028939">
    <property type="entry name" value="P5C_Rdtase_cat_N"/>
</dbReference>
<comment type="similarity">
    <text evidence="2 10 13">Belongs to the pyrroline-5-carboxylate reductase family.</text>
</comment>
<comment type="catalytic activity">
    <reaction evidence="9 10 13">
        <text>L-proline + NADP(+) = (S)-1-pyrroline-5-carboxylate + NADPH + 2 H(+)</text>
        <dbReference type="Rhea" id="RHEA:14109"/>
        <dbReference type="ChEBI" id="CHEBI:15378"/>
        <dbReference type="ChEBI" id="CHEBI:17388"/>
        <dbReference type="ChEBI" id="CHEBI:57783"/>
        <dbReference type="ChEBI" id="CHEBI:58349"/>
        <dbReference type="ChEBI" id="CHEBI:60039"/>
        <dbReference type="EC" id="1.5.1.2"/>
    </reaction>
</comment>
<dbReference type="InterPro" id="IPR053790">
    <property type="entry name" value="P5CR-like_CS"/>
</dbReference>
<dbReference type="Gene3D" id="3.40.50.720">
    <property type="entry name" value="NAD(P)-binding Rossmann-like Domain"/>
    <property type="match status" value="1"/>
</dbReference>
<comment type="function">
    <text evidence="10">Catalyzes the reduction of 1-pyrroline-5-carboxylate (PCA) to L-proline.</text>
</comment>
<dbReference type="PANTHER" id="PTHR11645:SF0">
    <property type="entry name" value="PYRROLINE-5-CARBOXYLATE REDUCTASE 3"/>
    <property type="match status" value="1"/>
</dbReference>
<dbReference type="InterPro" id="IPR029036">
    <property type="entry name" value="P5CR_dimer"/>
</dbReference>
<evidence type="ECO:0000313" key="17">
    <source>
        <dbReference type="EMBL" id="ABM61722.1"/>
    </source>
</evidence>
<feature type="binding site" evidence="12">
    <location>
        <position position="58"/>
    </location>
    <ligand>
        <name>NADPH</name>
        <dbReference type="ChEBI" id="CHEBI:57783"/>
    </ligand>
</feature>
<dbReference type="AlphaFoldDB" id="A1WVL0"/>
<dbReference type="GO" id="GO:0055129">
    <property type="term" value="P:L-proline biosynthetic process"/>
    <property type="evidence" value="ECO:0007669"/>
    <property type="project" value="UniProtKB-UniRule"/>
</dbReference>